<accession>A0A0C1E4S5</accession>
<organism evidence="1 2">
    <name type="scientific">Parachlamydia acanthamoebae</name>
    <dbReference type="NCBI Taxonomy" id="83552"/>
    <lineage>
        <taxon>Bacteria</taxon>
        <taxon>Pseudomonadati</taxon>
        <taxon>Chlamydiota</taxon>
        <taxon>Chlamydiia</taxon>
        <taxon>Parachlamydiales</taxon>
        <taxon>Parachlamydiaceae</taxon>
        <taxon>Parachlamydia</taxon>
    </lineage>
</organism>
<name>A0A0C1E4S5_9BACT</name>
<dbReference type="Proteomes" id="UP000031307">
    <property type="component" value="Unassembled WGS sequence"/>
</dbReference>
<evidence type="ECO:0000313" key="2">
    <source>
        <dbReference type="Proteomes" id="UP000031307"/>
    </source>
</evidence>
<evidence type="ECO:0000313" key="1">
    <source>
        <dbReference type="EMBL" id="KIA76382.1"/>
    </source>
</evidence>
<dbReference type="PATRIC" id="fig|83552.4.peg.2522"/>
<gene>
    <name evidence="1" type="ORF">DB43_AK00420</name>
</gene>
<dbReference type="AlphaFoldDB" id="A0A0C1E4S5"/>
<reference evidence="1 2" key="1">
    <citation type="journal article" date="2014" name="Mol. Biol. Evol.">
        <title>Massive expansion of Ubiquitination-related gene families within the Chlamydiae.</title>
        <authorList>
            <person name="Domman D."/>
            <person name="Collingro A."/>
            <person name="Lagkouvardos I."/>
            <person name="Gehre L."/>
            <person name="Weinmaier T."/>
            <person name="Rattei T."/>
            <person name="Subtil A."/>
            <person name="Horn M."/>
        </authorList>
    </citation>
    <scope>NUCLEOTIDE SEQUENCE [LARGE SCALE GENOMIC DNA]</scope>
    <source>
        <strain evidence="1 2">OEW1</strain>
    </source>
</reference>
<sequence length="202" mass="23873">MMLIRCLTNKGLNLPENLIGKLTGFSKEAEFHLTIGKIYVVYAMVIEQGYIWYFICEYHGRDYPFWYPSPLFEVIDGRMSKYWMYACLETYLRKDYFTLWAFPEWINDPYYYGQLVEGDVPYVENFARYRMLMDKEFPHPSIEPVADIGDENWLICPACIDAWESSSLVDALTTCPGCKTIYNNPRYYNDDSFKSKIVICNE</sequence>
<protein>
    <submittedName>
        <fullName evidence="1">Uncharacterized protein</fullName>
    </submittedName>
</protein>
<proteinExistence type="predicted"/>
<comment type="caution">
    <text evidence="1">The sequence shown here is derived from an EMBL/GenBank/DDBJ whole genome shotgun (WGS) entry which is preliminary data.</text>
</comment>
<dbReference type="EMBL" id="JSAM01000121">
    <property type="protein sequence ID" value="KIA76382.1"/>
    <property type="molecule type" value="Genomic_DNA"/>
</dbReference>